<sequence length="1176" mass="132856">MPPEFSEAALEEAHAAIKLSKSHRPSKGEQRLEKLDNIGSILSSDTTSDAFSLVKDGISNFEENSKLLISVLDEVAKVHPFIQVAVSVFKAGLNLELTRRENDDKVLTLNLTMCDMMETLILLKQTVNSEQPGADGPSIEDRLKTRMGAIVDTIKRCAKVCDTYQKRRTAVKLFMSSKWQGTFAEVAQQFAEHKSGIQFDLQLHISGKLGNANAMLVEMKTTMSQVKENITELMKTIFERLCTPEERELSERLASQGGADVVLKNDRLLGEILKQQKTPKGNKQQTATELQKEVEKGVDQILAEEKFFNSKFDAMLKQMEEDRGTIKRESDRVINAVLSGPHERIVDRDMYHIWKEMGWKGSVKAKHLAMALRDHFAEGSDAAALAAIHDITTTTKSDSDSAAQTVEKIAEIARSAESSSMEDKWTMQFITVGRLQPIMEALDDDASSLVTVAEVNAFTAARPFNWSLPRWIAFWAYGFEMAVQWYFRRIRKLFADISAASQFALKTNRGVIARFITSWEILLVENFLSGLRDTDEWDDTDWNLDATFLKFKDYIIENEMGMDRRLRAVNYIIDEVNTLTMVTGAVRLEKYILPILFLLFRRSLAIISLAKTAKLHPEELGEIQYSIMILMEEVARRAHTMQAVYKLQNLNEKEQRNKFFFGLFSSVTETAVMGPYWARNPRFEITVFDIEPTDESATLETGENQLLFGPQTEELELLAGSLTGQSESQNNEASGTQSLIGGWGGSYTYHDGEERDDGLVSFTVSSHDSEGSFIGSGIDVYGPFTVQGTLNDHHIVFEKAYILLQYGRKVAWRYEGRVNAGFNEITGEWGRSSVKSESDVGEDNVDGKSNDIGTEEGSNIDHGDDNAETDSVSEAGSSIATDIALGGFSIKRRSMEYLLSCPSAEEFKQNRPRALWKLAINSTIYSIRSHTLSWKVLSARRHQRQRYIELVRIQQKTGDITPNSEDMNDCFGCDSCHRDILASSRFQCVSCSEGEITRTLDLCKDCFFEQKPVTRRNDKSHSLSHNMIQWRSAVLPSYCNSMYSWAKDALNYISVYLSQGDSEGLPCVECAKKIQAQPYWCCLDCRQNLTLVCFECNERVEQQKPWMENNQICSSENSSGHNWSHTLVSAPLEKDETVEANVSVETRLERLEDKFDKIDARLVKLEELLSRLGRTE</sequence>
<dbReference type="InterPro" id="IPR043145">
    <property type="entry name" value="Znf_ZZ_sf"/>
</dbReference>
<dbReference type="SUPFAM" id="SSF57850">
    <property type="entry name" value="RING/U-box"/>
    <property type="match status" value="1"/>
</dbReference>
<organism evidence="6 7">
    <name type="scientific">Tetrapyrgos nigripes</name>
    <dbReference type="NCBI Taxonomy" id="182062"/>
    <lineage>
        <taxon>Eukaryota</taxon>
        <taxon>Fungi</taxon>
        <taxon>Dikarya</taxon>
        <taxon>Basidiomycota</taxon>
        <taxon>Agaricomycotina</taxon>
        <taxon>Agaricomycetes</taxon>
        <taxon>Agaricomycetidae</taxon>
        <taxon>Agaricales</taxon>
        <taxon>Marasmiineae</taxon>
        <taxon>Marasmiaceae</taxon>
        <taxon>Tetrapyrgos</taxon>
    </lineage>
</organism>
<evidence type="ECO:0000256" key="2">
    <source>
        <dbReference type="ARBA" id="ARBA00022771"/>
    </source>
</evidence>
<name>A0A8H5FSH4_9AGAR</name>
<keyword evidence="3" id="KW-0862">Zinc</keyword>
<comment type="caution">
    <text evidence="6">The sequence shown here is derived from an EMBL/GenBank/DDBJ whole genome shotgun (WGS) entry which is preliminary data.</text>
</comment>
<gene>
    <name evidence="6" type="ORF">D9758_014525</name>
</gene>
<dbReference type="Gene3D" id="3.30.60.90">
    <property type="match status" value="1"/>
</dbReference>
<dbReference type="OrthoDB" id="2122982at2759"/>
<dbReference type="AlphaFoldDB" id="A0A8H5FSH4"/>
<evidence type="ECO:0000256" key="5">
    <source>
        <dbReference type="SAM" id="MobiDB-lite"/>
    </source>
</evidence>
<keyword evidence="4" id="KW-0175">Coiled coil</keyword>
<evidence type="ECO:0000256" key="1">
    <source>
        <dbReference type="ARBA" id="ARBA00022723"/>
    </source>
</evidence>
<evidence type="ECO:0000313" key="7">
    <source>
        <dbReference type="Proteomes" id="UP000559256"/>
    </source>
</evidence>
<evidence type="ECO:0000256" key="4">
    <source>
        <dbReference type="SAM" id="Coils"/>
    </source>
</evidence>
<dbReference type="Proteomes" id="UP000559256">
    <property type="component" value="Unassembled WGS sequence"/>
</dbReference>
<evidence type="ECO:0000256" key="3">
    <source>
        <dbReference type="ARBA" id="ARBA00022833"/>
    </source>
</evidence>
<keyword evidence="1" id="KW-0479">Metal-binding</keyword>
<keyword evidence="7" id="KW-1185">Reference proteome</keyword>
<dbReference type="GO" id="GO:0008270">
    <property type="term" value="F:zinc ion binding"/>
    <property type="evidence" value="ECO:0007669"/>
    <property type="project" value="UniProtKB-KW"/>
</dbReference>
<keyword evidence="2" id="KW-0863">Zinc-finger</keyword>
<accession>A0A8H5FSH4</accession>
<proteinExistence type="predicted"/>
<feature type="region of interest" description="Disordered" evidence="5">
    <location>
        <begin position="832"/>
        <end position="874"/>
    </location>
</feature>
<dbReference type="EMBL" id="JAACJM010000092">
    <property type="protein sequence ID" value="KAF5347531.1"/>
    <property type="molecule type" value="Genomic_DNA"/>
</dbReference>
<protein>
    <submittedName>
        <fullName evidence="6">Uncharacterized protein</fullName>
    </submittedName>
</protein>
<reference evidence="6 7" key="1">
    <citation type="journal article" date="2020" name="ISME J.">
        <title>Uncovering the hidden diversity of litter-decomposition mechanisms in mushroom-forming fungi.</title>
        <authorList>
            <person name="Floudas D."/>
            <person name="Bentzer J."/>
            <person name="Ahren D."/>
            <person name="Johansson T."/>
            <person name="Persson P."/>
            <person name="Tunlid A."/>
        </authorList>
    </citation>
    <scope>NUCLEOTIDE SEQUENCE [LARGE SCALE GENOMIC DNA]</scope>
    <source>
        <strain evidence="6 7">CBS 291.85</strain>
    </source>
</reference>
<evidence type="ECO:0000313" key="6">
    <source>
        <dbReference type="EMBL" id="KAF5347531.1"/>
    </source>
</evidence>
<feature type="coiled-coil region" evidence="4">
    <location>
        <begin position="1134"/>
        <end position="1168"/>
    </location>
</feature>